<protein>
    <submittedName>
        <fullName evidence="1">Uncharacterized protein</fullName>
    </submittedName>
</protein>
<reference evidence="1 2" key="1">
    <citation type="submission" date="2022-11" db="EMBL/GenBank/DDBJ databases">
        <title>Whole genome sequence of Eschrichtius robustus ER-17-0199.</title>
        <authorList>
            <person name="Bruniche-Olsen A."/>
            <person name="Black A.N."/>
            <person name="Fields C.J."/>
            <person name="Walden K."/>
            <person name="Dewoody J.A."/>
        </authorList>
    </citation>
    <scope>NUCLEOTIDE SEQUENCE [LARGE SCALE GENOMIC DNA]</scope>
    <source>
        <strain evidence="1">ER-17-0199</strain>
        <tissue evidence="1">Blubber</tissue>
    </source>
</reference>
<dbReference type="Proteomes" id="UP001159641">
    <property type="component" value="Unassembled WGS sequence"/>
</dbReference>
<dbReference type="AlphaFoldDB" id="A0AB34H7F3"/>
<proteinExistence type="predicted"/>
<dbReference type="EMBL" id="JAIQCJ010001702">
    <property type="protein sequence ID" value="KAJ8787823.1"/>
    <property type="molecule type" value="Genomic_DNA"/>
</dbReference>
<gene>
    <name evidence="1" type="ORF">J1605_022682</name>
</gene>
<organism evidence="1 2">
    <name type="scientific">Eschrichtius robustus</name>
    <name type="common">California gray whale</name>
    <name type="synonym">Eschrichtius gibbosus</name>
    <dbReference type="NCBI Taxonomy" id="9764"/>
    <lineage>
        <taxon>Eukaryota</taxon>
        <taxon>Metazoa</taxon>
        <taxon>Chordata</taxon>
        <taxon>Craniata</taxon>
        <taxon>Vertebrata</taxon>
        <taxon>Euteleostomi</taxon>
        <taxon>Mammalia</taxon>
        <taxon>Eutheria</taxon>
        <taxon>Laurasiatheria</taxon>
        <taxon>Artiodactyla</taxon>
        <taxon>Whippomorpha</taxon>
        <taxon>Cetacea</taxon>
        <taxon>Mysticeti</taxon>
        <taxon>Eschrichtiidae</taxon>
        <taxon>Eschrichtius</taxon>
    </lineage>
</organism>
<keyword evidence="2" id="KW-1185">Reference proteome</keyword>
<name>A0AB34H7F3_ESCRO</name>
<evidence type="ECO:0000313" key="2">
    <source>
        <dbReference type="Proteomes" id="UP001159641"/>
    </source>
</evidence>
<comment type="caution">
    <text evidence="1">The sequence shown here is derived from an EMBL/GenBank/DDBJ whole genome shotgun (WGS) entry which is preliminary data.</text>
</comment>
<evidence type="ECO:0000313" key="1">
    <source>
        <dbReference type="EMBL" id="KAJ8787823.1"/>
    </source>
</evidence>
<accession>A0AB34H7F3</accession>
<sequence length="89" mass="9944">MANAVQEQEGNKLVGKAEECDCGSAKASEKDACCQIVRKPDALDFRNFPSTGTFLIKKQSGPIKGYYDKEDKFFTWGISDIDDKKVFIE</sequence>